<feature type="compositionally biased region" description="Basic residues" evidence="6">
    <location>
        <begin position="102"/>
        <end position="116"/>
    </location>
</feature>
<keyword evidence="10" id="KW-1185">Reference proteome</keyword>
<dbReference type="Pfam" id="PF02373">
    <property type="entry name" value="JmjC"/>
    <property type="match status" value="1"/>
</dbReference>
<name>A0AA89ATH6_9ASTE</name>
<dbReference type="EMBL" id="JAVXUP010001208">
    <property type="protein sequence ID" value="KAK3014597.1"/>
    <property type="molecule type" value="Genomic_DNA"/>
</dbReference>
<feature type="domain" description="JmjC" evidence="7">
    <location>
        <begin position="663"/>
        <end position="983"/>
    </location>
</feature>
<dbReference type="PANTHER" id="PTHR12549:SF42">
    <property type="entry name" value="LYSINE-SPECIFIC DEMETHYLASE JMJ28"/>
    <property type="match status" value="1"/>
</dbReference>
<evidence type="ECO:0000256" key="6">
    <source>
        <dbReference type="SAM" id="MobiDB-lite"/>
    </source>
</evidence>
<evidence type="ECO:0000256" key="3">
    <source>
        <dbReference type="ARBA" id="ARBA00022723"/>
    </source>
</evidence>
<dbReference type="PANTHER" id="PTHR12549">
    <property type="entry name" value="JMJC DOMAIN-CONTAINING HISTONE DEMETHYLATION PROTEIN"/>
    <property type="match status" value="1"/>
</dbReference>
<feature type="compositionally biased region" description="Polar residues" evidence="6">
    <location>
        <begin position="67"/>
        <end position="79"/>
    </location>
</feature>
<evidence type="ECO:0000259" key="7">
    <source>
        <dbReference type="PROSITE" id="PS51184"/>
    </source>
</evidence>
<accession>A0AA89ATH6</accession>
<dbReference type="GO" id="GO:0003712">
    <property type="term" value="F:transcription coregulator activity"/>
    <property type="evidence" value="ECO:0007669"/>
    <property type="project" value="TreeGrafter"/>
</dbReference>
<evidence type="ECO:0000313" key="10">
    <source>
        <dbReference type="Proteomes" id="UP001188597"/>
    </source>
</evidence>
<dbReference type="AlphaFoldDB" id="A0AA89ATH6"/>
<dbReference type="GO" id="GO:0006357">
    <property type="term" value="P:regulation of transcription by RNA polymerase II"/>
    <property type="evidence" value="ECO:0007669"/>
    <property type="project" value="TreeGrafter"/>
</dbReference>
<dbReference type="Gene3D" id="2.60.120.650">
    <property type="entry name" value="Cupin"/>
    <property type="match status" value="2"/>
</dbReference>
<evidence type="ECO:0000256" key="5">
    <source>
        <dbReference type="PROSITE-ProRule" id="PRU01002"/>
    </source>
</evidence>
<evidence type="ECO:0000256" key="2">
    <source>
        <dbReference type="ARBA" id="ARBA00006801"/>
    </source>
</evidence>
<sequence length="1092" mass="124317">FAGKLRCNRTDGRKWWCNRPVMDGKKLCEIHYIQGRHRQHKEKVPDSLKLERKKPNSRVGDSKKPSSRTQNSEKPGSRNQEFEKPSTRHQEHEIQNLEVKANKKGKRAGPAKRKRSVGASEALDETLKKMKLKRGDLQLELIREFLKREVEKKKKKDVQRENEGEFMRKLPYGLMAISPSVSPQNFGNVGPYNVKVGLVSSPFPRRCFRSKNIEPLPIGAMQTVPSAMTLANLKRMKRNKCHWCRRSGYRILIKCSSCRKLLFCIDCIAERSVFFIFVLVGLDEHVFVMEFSNAHVNPLYFDKQEVQERCPVCRGTCSCRACSTNLSKNKHKDFNRDKKKVDKIQQLYYLIHMLLPVLKQINQDQSIELEIEAKTKGINESVCSHGDKKASKFTSPNSQKACPSDDKLLSKRKQINTSRNFSGTAYLVSPSLLRKSKGYDDGAGISCPFMSVKACDDSVLVLRSVLPIGWTRELEVSAEETVCGCNFPENLDVFSCCPLCKGTDHRASRIKQLQEVARREESNDNFLYYPTVQDLLDENLEHFQKHWSKGHPVIVRNVLQKFSDLSWDPVMMFCTYLEKSSAKSQSQTGKEAVKSTNCLDWCEVDIITKQIFMGSLEGKTHANMCREVLKLKGWLSSKLFQEQFPAHYAEIISGLPLKKYINPLSGLLNLAVKLPQEMPKPDLGPCLYISYGGPEELMQADFLTKLSFDSFDVVNILAHATDIPISIEQLTRVKNLMKKYRARDHRESSQSTSDLNRTNEVKGKLSSHSEETEESGLQDVIGEEFLLPNGLAKVPSFSGDSHRGHVSSVREEAVSNVIERGPEFESETSILCSGTLQSYEDTDDEDSSHDDVENSCHGEKLVADSCQSCGAEWDIFRRQDVPKLLQYLRRHFKEFSQAYCLPKQVVHPILDQSFFLDTFHKARLKEEFNIEPWTFEQHLGEAVFIPAGCPYQSRKLKSCVNVVLKFISPENITECIKLTDEVRLLPLHHKAKDKILEVKNMALYSVSTAIEEIRNLTNARSVNPAFLDQEYKVLNEDILKVWSFLPCAPPELSIFLFSCLISESSSGTTDGSREALPGFAFVHDETDRKICV</sequence>
<comment type="similarity">
    <text evidence="2">Belongs to the JARID1 histone demethylase family.</text>
</comment>
<proteinExistence type="inferred from homology"/>
<evidence type="ECO:0000313" key="9">
    <source>
        <dbReference type="EMBL" id="KAK3014597.1"/>
    </source>
</evidence>
<keyword evidence="3" id="KW-0479">Metal-binding</keyword>
<dbReference type="GO" id="GO:0032454">
    <property type="term" value="F:histone H3K9 demethylase activity"/>
    <property type="evidence" value="ECO:0007669"/>
    <property type="project" value="InterPro"/>
</dbReference>
<feature type="region of interest" description="Disordered" evidence="6">
    <location>
        <begin position="741"/>
        <end position="777"/>
    </location>
</feature>
<dbReference type="GO" id="GO:0000785">
    <property type="term" value="C:chromatin"/>
    <property type="evidence" value="ECO:0007669"/>
    <property type="project" value="TreeGrafter"/>
</dbReference>
<dbReference type="InterPro" id="IPR003347">
    <property type="entry name" value="JmjC_dom"/>
</dbReference>
<evidence type="ECO:0000256" key="1">
    <source>
        <dbReference type="ARBA" id="ARBA00004123"/>
    </source>
</evidence>
<comment type="caution">
    <text evidence="9">The sequence shown here is derived from an EMBL/GenBank/DDBJ whole genome shotgun (WGS) entry which is preliminary data.</text>
</comment>
<dbReference type="GO" id="GO:0046872">
    <property type="term" value="F:metal ion binding"/>
    <property type="evidence" value="ECO:0007669"/>
    <property type="project" value="UniProtKB-KW"/>
</dbReference>
<feature type="compositionally biased region" description="Basic and acidic residues" evidence="6">
    <location>
        <begin position="80"/>
        <end position="95"/>
    </location>
</feature>
<gene>
    <name evidence="9" type="ORF">RJ639_009830</name>
</gene>
<feature type="domain" description="WRC" evidence="8">
    <location>
        <begin position="1"/>
        <end position="45"/>
    </location>
</feature>
<dbReference type="GO" id="GO:0031490">
    <property type="term" value="F:chromatin DNA binding"/>
    <property type="evidence" value="ECO:0007669"/>
    <property type="project" value="TreeGrafter"/>
</dbReference>
<reference evidence="9" key="1">
    <citation type="submission" date="2022-12" db="EMBL/GenBank/DDBJ databases">
        <title>Draft genome assemblies for two species of Escallonia (Escalloniales).</title>
        <authorList>
            <person name="Chanderbali A."/>
            <person name="Dervinis C."/>
            <person name="Anghel I."/>
            <person name="Soltis D."/>
            <person name="Soltis P."/>
            <person name="Zapata F."/>
        </authorList>
    </citation>
    <scope>NUCLEOTIDE SEQUENCE</scope>
    <source>
        <strain evidence="9">UCBG64.0493</strain>
        <tissue evidence="9">Leaf</tissue>
    </source>
</reference>
<evidence type="ECO:0008006" key="11">
    <source>
        <dbReference type="Google" id="ProtNLM"/>
    </source>
</evidence>
<feature type="non-terminal residue" evidence="9">
    <location>
        <position position="1"/>
    </location>
</feature>
<evidence type="ECO:0000256" key="4">
    <source>
        <dbReference type="ARBA" id="ARBA00023242"/>
    </source>
</evidence>
<feature type="compositionally biased region" description="Basic and acidic residues" evidence="6">
    <location>
        <begin position="757"/>
        <end position="770"/>
    </location>
</feature>
<feature type="compositionally biased region" description="Basic and acidic residues" evidence="6">
    <location>
        <begin position="42"/>
        <end position="64"/>
    </location>
</feature>
<dbReference type="SMART" id="SM00558">
    <property type="entry name" value="JmjC"/>
    <property type="match status" value="1"/>
</dbReference>
<feature type="region of interest" description="Disordered" evidence="6">
    <location>
        <begin position="36"/>
        <end position="120"/>
    </location>
</feature>
<organism evidence="9 10">
    <name type="scientific">Escallonia herrerae</name>
    <dbReference type="NCBI Taxonomy" id="1293975"/>
    <lineage>
        <taxon>Eukaryota</taxon>
        <taxon>Viridiplantae</taxon>
        <taxon>Streptophyta</taxon>
        <taxon>Embryophyta</taxon>
        <taxon>Tracheophyta</taxon>
        <taxon>Spermatophyta</taxon>
        <taxon>Magnoliopsida</taxon>
        <taxon>eudicotyledons</taxon>
        <taxon>Gunneridae</taxon>
        <taxon>Pentapetalae</taxon>
        <taxon>asterids</taxon>
        <taxon>campanulids</taxon>
        <taxon>Escalloniales</taxon>
        <taxon>Escalloniaceae</taxon>
        <taxon>Escallonia</taxon>
    </lineage>
</organism>
<dbReference type="InterPro" id="IPR014977">
    <property type="entry name" value="WRC_dom"/>
</dbReference>
<dbReference type="PROSITE" id="PS51667">
    <property type="entry name" value="WRC"/>
    <property type="match status" value="1"/>
</dbReference>
<comment type="subcellular location">
    <subcellularLocation>
        <location evidence="1">Nucleus</location>
    </subcellularLocation>
</comment>
<dbReference type="PROSITE" id="PS51184">
    <property type="entry name" value="JMJC"/>
    <property type="match status" value="1"/>
</dbReference>
<dbReference type="SUPFAM" id="SSF51197">
    <property type="entry name" value="Clavaminate synthase-like"/>
    <property type="match status" value="1"/>
</dbReference>
<dbReference type="GO" id="GO:0000118">
    <property type="term" value="C:histone deacetylase complex"/>
    <property type="evidence" value="ECO:0007669"/>
    <property type="project" value="TreeGrafter"/>
</dbReference>
<protein>
    <recommendedName>
        <fullName evidence="11">Lysine-specific demethylase JMJ25</fullName>
    </recommendedName>
</protein>
<comment type="caution">
    <text evidence="5">Lacks conserved residue(s) required for the propagation of feature annotation.</text>
</comment>
<dbReference type="Pfam" id="PF08879">
    <property type="entry name" value="WRC"/>
    <property type="match status" value="1"/>
</dbReference>
<keyword evidence="4" id="KW-0539">Nucleus</keyword>
<evidence type="ECO:0000259" key="8">
    <source>
        <dbReference type="PROSITE" id="PS51667"/>
    </source>
</evidence>
<dbReference type="InterPro" id="IPR045109">
    <property type="entry name" value="LSDs-like"/>
</dbReference>
<dbReference type="Proteomes" id="UP001188597">
    <property type="component" value="Unassembled WGS sequence"/>
</dbReference>